<sequence>MAKPLMPASPSNLRGRLDTADSFFGGQPTPPAKKEYLAQLWQLVYGAACQPYAMALLCVDTTDKAATHWNFAQMVPIGVRALRAYLTRSLTPDIAAGSVLPDSEIWSIGTAPADEINVPSGFGDAQGGAIFPPEIVVVMPTSDVYDLAPAAGDDHSMECTERLYPIYELMKALYPIGMGFEPAVRTPDLSAL</sequence>
<dbReference type="EMBL" id="MT142521">
    <property type="protein sequence ID" value="QJA83962.1"/>
    <property type="molecule type" value="Genomic_DNA"/>
</dbReference>
<dbReference type="EMBL" id="MT141535">
    <property type="protein sequence ID" value="QJA65262.1"/>
    <property type="molecule type" value="Genomic_DNA"/>
</dbReference>
<organism evidence="2">
    <name type="scientific">viral metagenome</name>
    <dbReference type="NCBI Taxonomy" id="1070528"/>
    <lineage>
        <taxon>unclassified sequences</taxon>
        <taxon>metagenomes</taxon>
        <taxon>organismal metagenomes</taxon>
    </lineage>
</organism>
<name>A0A6M3KQ46_9ZZZZ</name>
<dbReference type="EMBL" id="MT144787">
    <property type="protein sequence ID" value="QJH99407.1"/>
    <property type="molecule type" value="Genomic_DNA"/>
</dbReference>
<dbReference type="AlphaFoldDB" id="A0A6M3KQ46"/>
<evidence type="ECO:0000313" key="1">
    <source>
        <dbReference type="EMBL" id="QJA65262.1"/>
    </source>
</evidence>
<evidence type="ECO:0000313" key="3">
    <source>
        <dbReference type="EMBL" id="QJH99407.1"/>
    </source>
</evidence>
<proteinExistence type="predicted"/>
<evidence type="ECO:0000313" key="2">
    <source>
        <dbReference type="EMBL" id="QJA83962.1"/>
    </source>
</evidence>
<gene>
    <name evidence="2" type="ORF">MM415A00243_0024</name>
    <name evidence="1" type="ORF">MM415B00422_0024</name>
    <name evidence="3" type="ORF">TM448B01581_0002</name>
</gene>
<accession>A0A6M3KQ46</accession>
<protein>
    <submittedName>
        <fullName evidence="2">Uncharacterized protein</fullName>
    </submittedName>
</protein>
<reference evidence="2" key="1">
    <citation type="submission" date="2020-03" db="EMBL/GenBank/DDBJ databases">
        <title>The deep terrestrial virosphere.</title>
        <authorList>
            <person name="Holmfeldt K."/>
            <person name="Nilsson E."/>
            <person name="Simone D."/>
            <person name="Lopez-Fernandez M."/>
            <person name="Wu X."/>
            <person name="de Brujin I."/>
            <person name="Lundin D."/>
            <person name="Andersson A."/>
            <person name="Bertilsson S."/>
            <person name="Dopson M."/>
        </authorList>
    </citation>
    <scope>NUCLEOTIDE SEQUENCE</scope>
    <source>
        <strain evidence="2">MM415A00243</strain>
        <strain evidence="1">MM415B00422</strain>
        <strain evidence="3">TM448B01581</strain>
    </source>
</reference>